<accession>A0A1Y2KWW9</accession>
<dbReference type="InterPro" id="IPR015943">
    <property type="entry name" value="WD40/YVTN_repeat-like_dom_sf"/>
</dbReference>
<dbReference type="SUPFAM" id="SSF69322">
    <property type="entry name" value="Tricorn protease domain 2"/>
    <property type="match status" value="1"/>
</dbReference>
<comment type="caution">
    <text evidence="2">The sequence shown here is derived from an EMBL/GenBank/DDBJ whole genome shotgun (WGS) entry which is preliminary data.</text>
</comment>
<reference evidence="2 3" key="1">
    <citation type="submission" date="2014-03" db="EMBL/GenBank/DDBJ databases">
        <title>The draft genome sequence of Thalassospira mesophila JCM 18969.</title>
        <authorList>
            <person name="Lai Q."/>
            <person name="Shao Z."/>
        </authorList>
    </citation>
    <scope>NUCLEOTIDE SEQUENCE [LARGE SCALE GENOMIC DNA]</scope>
    <source>
        <strain evidence="2 3">JCM 18969</strain>
    </source>
</reference>
<evidence type="ECO:0008006" key="4">
    <source>
        <dbReference type="Google" id="ProtNLM"/>
    </source>
</evidence>
<keyword evidence="1" id="KW-0732">Signal</keyword>
<dbReference type="AlphaFoldDB" id="A0A1Y2KWW9"/>
<protein>
    <recommendedName>
        <fullName evidence="4">Twin-arginine translocation pathway signal</fullName>
    </recommendedName>
</protein>
<dbReference type="OrthoDB" id="5624218at2"/>
<dbReference type="STRING" id="1293891.TMES_18700"/>
<dbReference type="PIRSF" id="PIRSF028101">
    <property type="entry name" value="UCP028101"/>
    <property type="match status" value="1"/>
</dbReference>
<feature type="signal peptide" evidence="1">
    <location>
        <begin position="1"/>
        <end position="32"/>
    </location>
</feature>
<organism evidence="2 3">
    <name type="scientific">Thalassospira mesophila</name>
    <dbReference type="NCBI Taxonomy" id="1293891"/>
    <lineage>
        <taxon>Bacteria</taxon>
        <taxon>Pseudomonadati</taxon>
        <taxon>Pseudomonadota</taxon>
        <taxon>Alphaproteobacteria</taxon>
        <taxon>Rhodospirillales</taxon>
        <taxon>Thalassospiraceae</taxon>
        <taxon>Thalassospira</taxon>
    </lineage>
</organism>
<evidence type="ECO:0000313" key="2">
    <source>
        <dbReference type="EMBL" id="OSQ36178.1"/>
    </source>
</evidence>
<sequence length="385" mass="42532">METDFNAKRRDVLRLFGLGGAITFLPASFARAATTVTAPEDRAVYISASAGNNDDFYVSAFNAQGKILYEQPLPGRGHDVGLRPNHVDVAAVERRPGLYALIMNRHTGEVRATLKSPEDRRFYGHSVYSNDGRYLYITENDFDNARGVISVWDAQNGYKRVAEFDSYGMGPHELHLLPDGEGMAIANGGLKTHPAFDGRTPLNIETMEPNLTVISRKTGEKLYQTRLKDDWHKLSIRHIDVTRDGTIATGFQYHGGLNDEVPLVGLWKPGGPDLHALEAPDNVQYRMRQYCGSVRFDVSGSVFAISCPRGGVVTFWDAQNGKFLTNIAAPDGCGIAATDRKGEFVGTSGLGSGWRMDALNRKRTELPDDSLKSLKWDNHLQRISA</sequence>
<proteinExistence type="predicted"/>
<feature type="chain" id="PRO_5010984300" description="Twin-arginine translocation pathway signal" evidence="1">
    <location>
        <begin position="33"/>
        <end position="385"/>
    </location>
</feature>
<gene>
    <name evidence="2" type="ORF">TMES_18700</name>
</gene>
<dbReference type="EMBL" id="JFKA01000012">
    <property type="protein sequence ID" value="OSQ36178.1"/>
    <property type="molecule type" value="Genomic_DNA"/>
</dbReference>
<dbReference type="Gene3D" id="2.130.10.10">
    <property type="entry name" value="YVTN repeat-like/Quinoprotein amine dehydrogenase"/>
    <property type="match status" value="1"/>
</dbReference>
<keyword evidence="3" id="KW-1185">Reference proteome</keyword>
<evidence type="ECO:0000313" key="3">
    <source>
        <dbReference type="Proteomes" id="UP000193391"/>
    </source>
</evidence>
<name>A0A1Y2KWW9_9PROT</name>
<dbReference type="Proteomes" id="UP000193391">
    <property type="component" value="Unassembled WGS sequence"/>
</dbReference>
<evidence type="ECO:0000256" key="1">
    <source>
        <dbReference type="SAM" id="SignalP"/>
    </source>
</evidence>
<dbReference type="Pfam" id="PF07433">
    <property type="entry name" value="DUF1513"/>
    <property type="match status" value="1"/>
</dbReference>
<dbReference type="InterPro" id="IPR008311">
    <property type="entry name" value="UCP028101"/>
</dbReference>